<dbReference type="GO" id="GO:0043386">
    <property type="term" value="P:mycotoxin biosynthetic process"/>
    <property type="evidence" value="ECO:0007669"/>
    <property type="project" value="InterPro"/>
</dbReference>
<evidence type="ECO:0000256" key="4">
    <source>
        <dbReference type="ARBA" id="ARBA00022989"/>
    </source>
</evidence>
<dbReference type="Pfam" id="PF11807">
    <property type="entry name" value="UstYa"/>
    <property type="match status" value="1"/>
</dbReference>
<keyword evidence="6" id="KW-0843">Virulence</keyword>
<gene>
    <name evidence="12" type="ORF">VPNG_06409</name>
</gene>
<name>A0A423WZ24_9PEZI</name>
<evidence type="ECO:0000256" key="9">
    <source>
        <dbReference type="ARBA" id="ARBA00035112"/>
    </source>
</evidence>
<comment type="caution">
    <text evidence="12">The sequence shown here is derived from an EMBL/GenBank/DDBJ whole genome shotgun (WGS) entry which is preliminary data.</text>
</comment>
<evidence type="ECO:0000256" key="1">
    <source>
        <dbReference type="ARBA" id="ARBA00004167"/>
    </source>
</evidence>
<keyword evidence="5" id="KW-0560">Oxidoreductase</keyword>
<sequence>MTMSDLKRTDPTEERLLSSDRESADYDGDILVIDDKPRPSRRTYALVISLVLSLVINVILIVQVIYGSGVDKSKEQALPTRTTLYYMFTHITADEARLLPNKTAPELPSDGSGYLVVLNVFHDLHCMDNIRKGLYYFLEPQWNSTYNPYVLHNTPEAALEDSGGDHLAITHLDHCIDSLRQSIQCSADVVPNVFQYSPEHGEVRARSTVVHECRNFDKKFGDGPELGKCGSDDLGSCLYQ</sequence>
<dbReference type="OrthoDB" id="3687641at2759"/>
<reference evidence="12 13" key="1">
    <citation type="submission" date="2015-09" db="EMBL/GenBank/DDBJ databases">
        <title>Host preference determinants of Valsa canker pathogens revealed by comparative genomics.</title>
        <authorList>
            <person name="Yin Z."/>
            <person name="Huang L."/>
        </authorList>
    </citation>
    <scope>NUCLEOTIDE SEQUENCE [LARGE SCALE GENOMIC DNA]</scope>
    <source>
        <strain evidence="12 13">SXYLt</strain>
    </source>
</reference>
<keyword evidence="8" id="KW-0325">Glycoprotein</keyword>
<protein>
    <recommendedName>
        <fullName evidence="14">DUF3328 domain-containing protein</fullName>
    </recommendedName>
</protein>
<proteinExistence type="inferred from homology"/>
<evidence type="ECO:0000256" key="10">
    <source>
        <dbReference type="SAM" id="MobiDB-lite"/>
    </source>
</evidence>
<evidence type="ECO:0000256" key="6">
    <source>
        <dbReference type="ARBA" id="ARBA00023026"/>
    </source>
</evidence>
<organism evidence="12 13">
    <name type="scientific">Cytospora leucostoma</name>
    <dbReference type="NCBI Taxonomy" id="1230097"/>
    <lineage>
        <taxon>Eukaryota</taxon>
        <taxon>Fungi</taxon>
        <taxon>Dikarya</taxon>
        <taxon>Ascomycota</taxon>
        <taxon>Pezizomycotina</taxon>
        <taxon>Sordariomycetes</taxon>
        <taxon>Sordariomycetidae</taxon>
        <taxon>Diaporthales</taxon>
        <taxon>Cytosporaceae</taxon>
        <taxon>Cytospora</taxon>
    </lineage>
</organism>
<comment type="subcellular location">
    <subcellularLocation>
        <location evidence="1">Membrane</location>
        <topology evidence="1">Single-pass membrane protein</topology>
    </subcellularLocation>
</comment>
<keyword evidence="3 11" id="KW-0812">Transmembrane</keyword>
<keyword evidence="7 11" id="KW-0472">Membrane</keyword>
<evidence type="ECO:0000313" key="12">
    <source>
        <dbReference type="EMBL" id="ROW08768.1"/>
    </source>
</evidence>
<comment type="similarity">
    <text evidence="9">Belongs to the ustYa family.</text>
</comment>
<evidence type="ECO:0008006" key="14">
    <source>
        <dbReference type="Google" id="ProtNLM"/>
    </source>
</evidence>
<dbReference type="GO" id="GO:0016491">
    <property type="term" value="F:oxidoreductase activity"/>
    <property type="evidence" value="ECO:0007669"/>
    <property type="project" value="UniProtKB-KW"/>
</dbReference>
<dbReference type="InterPro" id="IPR021765">
    <property type="entry name" value="UstYa-like"/>
</dbReference>
<keyword evidence="13" id="KW-1185">Reference proteome</keyword>
<evidence type="ECO:0000256" key="2">
    <source>
        <dbReference type="ARBA" id="ARBA00004685"/>
    </source>
</evidence>
<dbReference type="PANTHER" id="PTHR33365">
    <property type="entry name" value="YALI0B05434P"/>
    <property type="match status" value="1"/>
</dbReference>
<evidence type="ECO:0000256" key="7">
    <source>
        <dbReference type="ARBA" id="ARBA00023136"/>
    </source>
</evidence>
<evidence type="ECO:0000256" key="8">
    <source>
        <dbReference type="ARBA" id="ARBA00023180"/>
    </source>
</evidence>
<evidence type="ECO:0000256" key="11">
    <source>
        <dbReference type="SAM" id="Phobius"/>
    </source>
</evidence>
<dbReference type="EMBL" id="LKEB01000033">
    <property type="protein sequence ID" value="ROW08768.1"/>
    <property type="molecule type" value="Genomic_DNA"/>
</dbReference>
<dbReference type="GO" id="GO:0016020">
    <property type="term" value="C:membrane"/>
    <property type="evidence" value="ECO:0007669"/>
    <property type="project" value="UniProtKB-SubCell"/>
</dbReference>
<dbReference type="PANTHER" id="PTHR33365:SF4">
    <property type="entry name" value="CYCLOCHLOROTINE BIOSYNTHESIS PROTEIN O"/>
    <property type="match status" value="1"/>
</dbReference>
<feature type="transmembrane region" description="Helical" evidence="11">
    <location>
        <begin position="44"/>
        <end position="66"/>
    </location>
</feature>
<keyword evidence="4 11" id="KW-1133">Transmembrane helix</keyword>
<evidence type="ECO:0000256" key="3">
    <source>
        <dbReference type="ARBA" id="ARBA00022692"/>
    </source>
</evidence>
<dbReference type="STRING" id="1230097.A0A423WZ24"/>
<evidence type="ECO:0000313" key="13">
    <source>
        <dbReference type="Proteomes" id="UP000285146"/>
    </source>
</evidence>
<dbReference type="Proteomes" id="UP000285146">
    <property type="component" value="Unassembled WGS sequence"/>
</dbReference>
<feature type="region of interest" description="Disordered" evidence="10">
    <location>
        <begin position="1"/>
        <end position="21"/>
    </location>
</feature>
<comment type="pathway">
    <text evidence="2">Mycotoxin biosynthesis.</text>
</comment>
<evidence type="ECO:0000256" key="5">
    <source>
        <dbReference type="ARBA" id="ARBA00023002"/>
    </source>
</evidence>
<accession>A0A423WZ24</accession>
<dbReference type="InParanoid" id="A0A423WZ24"/>
<dbReference type="AlphaFoldDB" id="A0A423WZ24"/>